<evidence type="ECO:0000313" key="2">
    <source>
        <dbReference type="EMBL" id="KAJ8415790.1"/>
    </source>
</evidence>
<feature type="region of interest" description="Disordered" evidence="1">
    <location>
        <begin position="235"/>
        <end position="332"/>
    </location>
</feature>
<feature type="compositionally biased region" description="Polar residues" evidence="1">
    <location>
        <begin position="118"/>
        <end position="131"/>
    </location>
</feature>
<feature type="compositionally biased region" description="Polar residues" evidence="1">
    <location>
        <begin position="209"/>
        <end position="219"/>
    </location>
</feature>
<gene>
    <name evidence="2" type="ORF">AAFF_G00403470</name>
</gene>
<proteinExistence type="predicted"/>
<accession>A0AAD7T7H3</accession>
<comment type="caution">
    <text evidence="2">The sequence shown here is derived from an EMBL/GenBank/DDBJ whole genome shotgun (WGS) entry which is preliminary data.</text>
</comment>
<dbReference type="AlphaFoldDB" id="A0AAD7T7H3"/>
<organism evidence="2 3">
    <name type="scientific">Aldrovandia affinis</name>
    <dbReference type="NCBI Taxonomy" id="143900"/>
    <lineage>
        <taxon>Eukaryota</taxon>
        <taxon>Metazoa</taxon>
        <taxon>Chordata</taxon>
        <taxon>Craniata</taxon>
        <taxon>Vertebrata</taxon>
        <taxon>Euteleostomi</taxon>
        <taxon>Actinopterygii</taxon>
        <taxon>Neopterygii</taxon>
        <taxon>Teleostei</taxon>
        <taxon>Notacanthiformes</taxon>
        <taxon>Halosauridae</taxon>
        <taxon>Aldrovandia</taxon>
    </lineage>
</organism>
<feature type="compositionally biased region" description="Basic and acidic residues" evidence="1">
    <location>
        <begin position="454"/>
        <end position="464"/>
    </location>
</feature>
<dbReference type="EMBL" id="JAINUG010000008">
    <property type="protein sequence ID" value="KAJ8415790.1"/>
    <property type="molecule type" value="Genomic_DNA"/>
</dbReference>
<feature type="compositionally biased region" description="Polar residues" evidence="1">
    <location>
        <begin position="306"/>
        <end position="316"/>
    </location>
</feature>
<sequence length="533" mass="57631">MSKERPKRNIIQKKYDDSDGIPWSEERVVRKVLYLSLKEFKSAQKRQLGDGLDPGIKSPNGSLSNGQLKGSGLKGGSLGGRGKDGGLRASLRNTEHSSVYSEEGPVRKRPRLQAQRKFAQSQPNSPSSTPVKASEAALPAPASQINDLSKRKPRTEDFLTFLCLRGFSTWHNEGSEALPSNMAYFGSSQDEDDLDDDEEECEDEKPATSVASTSCQSTPRKGKLAVKHIINGHVCNGHTKASGDRDSTLKHRGKEAAPGRDRGERAEGRQEQNSSSTAADPSGAPGRAASGLRQSRSGQDLRKQVSKVNRVTQVSSVRARPPCAKRTRGFHPLPSKTVKYTATVTKGHVTYTKAKRETAKEAKNNRGKSAATHKPRPKNHRRSHGNHLHNANGATRHRLHRANSGKPTSRNAKPRKQVLLSNGLHKAASRVCPPPRGRLNGQLCARVECPPGREGLRTSRRRLEAAGGGAAVPEKVAPASARKAKVQASPLATRSRKATQEKAEPSSHVTKETARPGPKQPSGRAQPSSVQSG</sequence>
<feature type="region of interest" description="Disordered" evidence="1">
    <location>
        <begin position="174"/>
        <end position="222"/>
    </location>
</feature>
<evidence type="ECO:0000313" key="3">
    <source>
        <dbReference type="Proteomes" id="UP001221898"/>
    </source>
</evidence>
<feature type="compositionally biased region" description="Basic and acidic residues" evidence="1">
    <location>
        <begin position="354"/>
        <end position="364"/>
    </location>
</feature>
<feature type="compositionally biased region" description="Basic and acidic residues" evidence="1">
    <location>
        <begin position="498"/>
        <end position="514"/>
    </location>
</feature>
<reference evidence="2" key="1">
    <citation type="journal article" date="2023" name="Science">
        <title>Genome structures resolve the early diversification of teleost fishes.</title>
        <authorList>
            <person name="Parey E."/>
            <person name="Louis A."/>
            <person name="Montfort J."/>
            <person name="Bouchez O."/>
            <person name="Roques C."/>
            <person name="Iampietro C."/>
            <person name="Lluch J."/>
            <person name="Castinel A."/>
            <person name="Donnadieu C."/>
            <person name="Desvignes T."/>
            <person name="Floi Bucao C."/>
            <person name="Jouanno E."/>
            <person name="Wen M."/>
            <person name="Mejri S."/>
            <person name="Dirks R."/>
            <person name="Jansen H."/>
            <person name="Henkel C."/>
            <person name="Chen W.J."/>
            <person name="Zahm M."/>
            <person name="Cabau C."/>
            <person name="Klopp C."/>
            <person name="Thompson A.W."/>
            <person name="Robinson-Rechavi M."/>
            <person name="Braasch I."/>
            <person name="Lecointre G."/>
            <person name="Bobe J."/>
            <person name="Postlethwait J.H."/>
            <person name="Berthelot C."/>
            <person name="Roest Crollius H."/>
            <person name="Guiguen Y."/>
        </authorList>
    </citation>
    <scope>NUCLEOTIDE SEQUENCE</scope>
    <source>
        <strain evidence="2">NC1722</strain>
    </source>
</reference>
<feature type="compositionally biased region" description="Acidic residues" evidence="1">
    <location>
        <begin position="189"/>
        <end position="203"/>
    </location>
</feature>
<feature type="compositionally biased region" description="Basic residues" evidence="1">
    <location>
        <begin position="371"/>
        <end position="387"/>
    </location>
</feature>
<feature type="region of interest" description="Disordered" evidence="1">
    <location>
        <begin position="353"/>
        <end position="533"/>
    </location>
</feature>
<evidence type="ECO:0000256" key="1">
    <source>
        <dbReference type="SAM" id="MobiDB-lite"/>
    </source>
</evidence>
<dbReference type="Proteomes" id="UP001221898">
    <property type="component" value="Unassembled WGS sequence"/>
</dbReference>
<feature type="region of interest" description="Disordered" evidence="1">
    <location>
        <begin position="44"/>
        <end position="151"/>
    </location>
</feature>
<keyword evidence="3" id="KW-1185">Reference proteome</keyword>
<feature type="compositionally biased region" description="Polar residues" evidence="1">
    <location>
        <begin position="523"/>
        <end position="533"/>
    </location>
</feature>
<name>A0AAD7T7H3_9TELE</name>
<feature type="compositionally biased region" description="Basic and acidic residues" evidence="1">
    <location>
        <begin position="241"/>
        <end position="270"/>
    </location>
</feature>
<feature type="region of interest" description="Disordered" evidence="1">
    <location>
        <begin position="1"/>
        <end position="20"/>
    </location>
</feature>
<feature type="compositionally biased region" description="Basic residues" evidence="1">
    <location>
        <begin position="1"/>
        <end position="11"/>
    </location>
</feature>
<protein>
    <submittedName>
        <fullName evidence="2">Uncharacterized protein</fullName>
    </submittedName>
</protein>
<feature type="compositionally biased region" description="Low complexity" evidence="1">
    <location>
        <begin position="61"/>
        <end position="71"/>
    </location>
</feature>